<organism evidence="6 7">
    <name type="scientific">Brevundimonas vesicularis</name>
    <name type="common">Pseudomonas vesicularis</name>
    <dbReference type="NCBI Taxonomy" id="41276"/>
    <lineage>
        <taxon>Bacteria</taxon>
        <taxon>Pseudomonadati</taxon>
        <taxon>Pseudomonadota</taxon>
        <taxon>Alphaproteobacteria</taxon>
        <taxon>Caulobacterales</taxon>
        <taxon>Caulobacteraceae</taxon>
        <taxon>Brevundimonas</taxon>
    </lineage>
</organism>
<dbReference type="PANTHER" id="PTHR30629:SF2">
    <property type="entry name" value="PROPHAGE INTEGRASE INTS-RELATED"/>
    <property type="match status" value="1"/>
</dbReference>
<accession>A0A1Z3U532</accession>
<dbReference type="Gene3D" id="1.10.443.10">
    <property type="entry name" value="Intergrase catalytic core"/>
    <property type="match status" value="1"/>
</dbReference>
<dbReference type="KEGG" id="bvc:CEP68_02025"/>
<dbReference type="AlphaFoldDB" id="A0A1Z3U532"/>
<evidence type="ECO:0000256" key="2">
    <source>
        <dbReference type="ARBA" id="ARBA00022908"/>
    </source>
</evidence>
<sequence length="427" mass="47887">MAKLTKSFIDRVQPPVGDYKIHWDDVVKGYGLRVTPAGKKVFVAQGRVKGKAVILTIGTYGTYTEDKARARAQRLLQDMREGIDPRDVQKAEAIAAITLRQVADTYFARPGKLKDSSRLDMERHVEKTLGVWKDKPLLSITEDMVRNRHRELATKGLHGKKPAPGTANLAMVTLRTLINFAMRQYRLSDGSPVIPRNPVDVLRDHWAPLGSRTKRYIEKGKVGEVWNRLAETRAATPNPDAWSGIDLICFLLLTGARRMEGAALTWNRVNIDEEDATQCWFHLPDPKNGHEVYLPLSSQAVALLKTRPRVEGNPHVFTSWSKTGHIMDARGPLETISSVAGLKLSCHDLRRTFTNIAMRECRIEKFRTDMLTNHKPRADDVTANSYLDLTNLDWLHPEAQQVGDWVEKAATSARAKANGSNVLAMCA</sequence>
<evidence type="ECO:0000313" key="7">
    <source>
        <dbReference type="Proteomes" id="UP000197050"/>
    </source>
</evidence>
<keyword evidence="4" id="KW-0233">DNA recombination</keyword>
<dbReference type="InterPro" id="IPR010998">
    <property type="entry name" value="Integrase_recombinase_N"/>
</dbReference>
<evidence type="ECO:0000313" key="6">
    <source>
        <dbReference type="EMBL" id="ASE38378.1"/>
    </source>
</evidence>
<dbReference type="InterPro" id="IPR011010">
    <property type="entry name" value="DNA_brk_join_enz"/>
</dbReference>
<dbReference type="PANTHER" id="PTHR30629">
    <property type="entry name" value="PROPHAGE INTEGRASE"/>
    <property type="match status" value="1"/>
</dbReference>
<comment type="similarity">
    <text evidence="1">Belongs to the 'phage' integrase family.</text>
</comment>
<dbReference type="EMBL" id="CP022048">
    <property type="protein sequence ID" value="ASE38378.1"/>
    <property type="molecule type" value="Genomic_DNA"/>
</dbReference>
<dbReference type="GO" id="GO:0015074">
    <property type="term" value="P:DNA integration"/>
    <property type="evidence" value="ECO:0007669"/>
    <property type="project" value="UniProtKB-KW"/>
</dbReference>
<protein>
    <submittedName>
        <fullName evidence="6">DUF4102 domain-containing protein</fullName>
    </submittedName>
</protein>
<dbReference type="Proteomes" id="UP000197050">
    <property type="component" value="Chromosome"/>
</dbReference>
<keyword evidence="3" id="KW-0238">DNA-binding</keyword>
<dbReference type="SUPFAM" id="SSF56349">
    <property type="entry name" value="DNA breaking-rejoining enzymes"/>
    <property type="match status" value="1"/>
</dbReference>
<dbReference type="InterPro" id="IPR025166">
    <property type="entry name" value="Integrase_DNA_bind_dom"/>
</dbReference>
<feature type="domain" description="Integrase DNA-binding" evidence="5">
    <location>
        <begin position="4"/>
        <end position="91"/>
    </location>
</feature>
<gene>
    <name evidence="6" type="ORF">CEP68_02025</name>
</gene>
<dbReference type="InterPro" id="IPR038488">
    <property type="entry name" value="Integrase_DNA-bd_sf"/>
</dbReference>
<dbReference type="InterPro" id="IPR050808">
    <property type="entry name" value="Phage_Integrase"/>
</dbReference>
<proteinExistence type="inferred from homology"/>
<evidence type="ECO:0000256" key="4">
    <source>
        <dbReference type="ARBA" id="ARBA00023172"/>
    </source>
</evidence>
<dbReference type="Pfam" id="PF13356">
    <property type="entry name" value="Arm-DNA-bind_3"/>
    <property type="match status" value="1"/>
</dbReference>
<dbReference type="GeneID" id="34013967"/>
<name>A0A1Z3U532_BREVE</name>
<dbReference type="InterPro" id="IPR013762">
    <property type="entry name" value="Integrase-like_cat_sf"/>
</dbReference>
<keyword evidence="2" id="KW-0229">DNA integration</keyword>
<evidence type="ECO:0000256" key="1">
    <source>
        <dbReference type="ARBA" id="ARBA00008857"/>
    </source>
</evidence>
<dbReference type="GO" id="GO:0003677">
    <property type="term" value="F:DNA binding"/>
    <property type="evidence" value="ECO:0007669"/>
    <property type="project" value="UniProtKB-KW"/>
</dbReference>
<evidence type="ECO:0000256" key="3">
    <source>
        <dbReference type="ARBA" id="ARBA00023125"/>
    </source>
</evidence>
<dbReference type="Gene3D" id="3.30.160.390">
    <property type="entry name" value="Integrase, DNA-binding domain"/>
    <property type="match status" value="1"/>
</dbReference>
<dbReference type="Gene3D" id="1.10.150.130">
    <property type="match status" value="1"/>
</dbReference>
<reference evidence="7" key="1">
    <citation type="submission" date="2017-06" db="EMBL/GenBank/DDBJ databases">
        <title>FDA dAtabase for Regulatory Grade micrObial Sequences (FDA-ARGOS): Supporting development and validation of Infectious Disease Dx tests.</title>
        <authorList>
            <person name="Minogue T."/>
            <person name="Wolcott M."/>
            <person name="Wasieloski L."/>
            <person name="Aguilar W."/>
            <person name="Moore D."/>
            <person name="Tallon L."/>
            <person name="Sadzewicz L."/>
            <person name="Sengamalay N."/>
            <person name="Ott S."/>
            <person name="Godinez A."/>
            <person name="Nagaraj S."/>
            <person name="Nadendla S."/>
            <person name="Geyer C."/>
            <person name="Sichtig H."/>
        </authorList>
    </citation>
    <scope>NUCLEOTIDE SEQUENCE [LARGE SCALE GENOMIC DNA]</scope>
    <source>
        <strain evidence="7">FDAARGOS_289</strain>
    </source>
</reference>
<dbReference type="GO" id="GO:0006310">
    <property type="term" value="P:DNA recombination"/>
    <property type="evidence" value="ECO:0007669"/>
    <property type="project" value="UniProtKB-KW"/>
</dbReference>
<dbReference type="RefSeq" id="WP_088582190.1">
    <property type="nucleotide sequence ID" value="NZ_CP022048.2"/>
</dbReference>
<evidence type="ECO:0000259" key="5">
    <source>
        <dbReference type="Pfam" id="PF13356"/>
    </source>
</evidence>